<feature type="binding site" evidence="6">
    <location>
        <position position="76"/>
    </location>
    <ligand>
        <name>S-adenosyl-L-methionine</name>
        <dbReference type="ChEBI" id="CHEBI:59789"/>
    </ligand>
</feature>
<keyword evidence="5 6" id="KW-0819">tRNA processing</keyword>
<dbReference type="CDD" id="cd18094">
    <property type="entry name" value="SpoU-like_TrmL"/>
    <property type="match status" value="1"/>
</dbReference>
<dbReference type="Proteomes" id="UP001597400">
    <property type="component" value="Unassembled WGS sequence"/>
</dbReference>
<dbReference type="InterPro" id="IPR029028">
    <property type="entry name" value="Alpha/beta_knot_MTases"/>
</dbReference>
<evidence type="ECO:0000256" key="5">
    <source>
        <dbReference type="ARBA" id="ARBA00022694"/>
    </source>
</evidence>
<dbReference type="SUPFAM" id="SSF75217">
    <property type="entry name" value="alpha/beta knot"/>
    <property type="match status" value="1"/>
</dbReference>
<comment type="function">
    <text evidence="6">Methylates the ribose at the nucleotide 34 wobble position in the two leucyl isoacceptors tRNA(Leu)(CmAA) and tRNA(Leu)(cmnm5UmAA). Catalyzes the methyl transfer from S-adenosyl-L-methionine to the 2'-OH of the wobble nucleotide.</text>
</comment>
<evidence type="ECO:0000256" key="4">
    <source>
        <dbReference type="ARBA" id="ARBA00022691"/>
    </source>
</evidence>
<dbReference type="EMBL" id="JBHUGS010000002">
    <property type="protein sequence ID" value="MFD1951317.1"/>
    <property type="molecule type" value="Genomic_DNA"/>
</dbReference>
<evidence type="ECO:0000259" key="7">
    <source>
        <dbReference type="Pfam" id="PF00588"/>
    </source>
</evidence>
<name>A0ABW4TX95_9SPHN</name>
<proteinExistence type="inferred from homology"/>
<evidence type="ECO:0000256" key="2">
    <source>
        <dbReference type="ARBA" id="ARBA00022603"/>
    </source>
</evidence>
<dbReference type="InterPro" id="IPR001537">
    <property type="entry name" value="SpoU_MeTrfase"/>
</dbReference>
<feature type="binding site" evidence="6">
    <location>
        <position position="126"/>
    </location>
    <ligand>
        <name>S-adenosyl-L-methionine</name>
        <dbReference type="ChEBI" id="CHEBI:59789"/>
    </ligand>
</feature>
<protein>
    <recommendedName>
        <fullName evidence="6">tRNA (cytidine(34)-2'-O)-methyltransferase</fullName>
        <ecNumber evidence="6">2.1.1.207</ecNumber>
    </recommendedName>
    <alternativeName>
        <fullName evidence="6">tRNA (cytidine/uridine-2'-O-)-methyltransferase TrmL</fullName>
    </alternativeName>
</protein>
<keyword evidence="9" id="KW-1185">Reference proteome</keyword>
<dbReference type="HAMAP" id="MF_01885">
    <property type="entry name" value="tRNA_methyltr_TrmL"/>
    <property type="match status" value="1"/>
</dbReference>
<comment type="similarity">
    <text evidence="6">Belongs to the class IV-like SAM-binding methyltransferase superfamily. RNA methyltransferase TrmH family. TrmL subfamily.</text>
</comment>
<feature type="binding site" evidence="6">
    <location>
        <position position="118"/>
    </location>
    <ligand>
        <name>S-adenosyl-L-methionine</name>
        <dbReference type="ChEBI" id="CHEBI:59789"/>
    </ligand>
</feature>
<dbReference type="PANTHER" id="PTHR42971:SF1">
    <property type="entry name" value="TRNA (CYTIDINE(34)-2'-O)-METHYLTRANSFERASE"/>
    <property type="match status" value="1"/>
</dbReference>
<feature type="domain" description="tRNA/rRNA methyltransferase SpoU type" evidence="7">
    <location>
        <begin position="2"/>
        <end position="137"/>
    </location>
</feature>
<comment type="subunit">
    <text evidence="6">Homodimer.</text>
</comment>
<evidence type="ECO:0000256" key="6">
    <source>
        <dbReference type="HAMAP-Rule" id="MF_01885"/>
    </source>
</evidence>
<dbReference type="PIRSF" id="PIRSF029256">
    <property type="entry name" value="SpoU_TrmH_prd"/>
    <property type="match status" value="1"/>
</dbReference>
<feature type="binding site" evidence="6">
    <location>
        <position position="98"/>
    </location>
    <ligand>
        <name>S-adenosyl-L-methionine</name>
        <dbReference type="ChEBI" id="CHEBI:59789"/>
    </ligand>
</feature>
<gene>
    <name evidence="6" type="primary">trmL</name>
    <name evidence="8" type="ORF">ACFSGX_11135</name>
</gene>
<keyword evidence="1 6" id="KW-0963">Cytoplasm</keyword>
<evidence type="ECO:0000313" key="8">
    <source>
        <dbReference type="EMBL" id="MFD1951317.1"/>
    </source>
</evidence>
<evidence type="ECO:0000256" key="3">
    <source>
        <dbReference type="ARBA" id="ARBA00022679"/>
    </source>
</evidence>
<organism evidence="8 9">
    <name type="scientific">Sphingomonas arantia</name>
    <dbReference type="NCBI Taxonomy" id="1460676"/>
    <lineage>
        <taxon>Bacteria</taxon>
        <taxon>Pseudomonadati</taxon>
        <taxon>Pseudomonadota</taxon>
        <taxon>Alphaproteobacteria</taxon>
        <taxon>Sphingomonadales</taxon>
        <taxon>Sphingomonadaceae</taxon>
        <taxon>Sphingomonas</taxon>
    </lineage>
</organism>
<dbReference type="Pfam" id="PF00588">
    <property type="entry name" value="SpoU_methylase"/>
    <property type="match status" value="1"/>
</dbReference>
<comment type="caution">
    <text evidence="8">The sequence shown here is derived from an EMBL/GenBank/DDBJ whole genome shotgun (WGS) entry which is preliminary data.</text>
</comment>
<dbReference type="InterPro" id="IPR016914">
    <property type="entry name" value="TrmL"/>
</dbReference>
<reference evidence="9" key="1">
    <citation type="journal article" date="2019" name="Int. J. Syst. Evol. Microbiol.">
        <title>The Global Catalogue of Microorganisms (GCM) 10K type strain sequencing project: providing services to taxonomists for standard genome sequencing and annotation.</title>
        <authorList>
            <consortium name="The Broad Institute Genomics Platform"/>
            <consortium name="The Broad Institute Genome Sequencing Center for Infectious Disease"/>
            <person name="Wu L."/>
            <person name="Ma J."/>
        </authorList>
    </citation>
    <scope>NUCLEOTIDE SEQUENCE [LARGE SCALE GENOMIC DNA]</scope>
    <source>
        <strain evidence="9">CGMCC 1.12702</strain>
    </source>
</reference>
<dbReference type="RefSeq" id="WP_380929881.1">
    <property type="nucleotide sequence ID" value="NZ_JBHUGS010000002.1"/>
</dbReference>
<dbReference type="Gene3D" id="3.40.1280.10">
    <property type="match status" value="1"/>
</dbReference>
<evidence type="ECO:0000313" key="9">
    <source>
        <dbReference type="Proteomes" id="UP001597400"/>
    </source>
</evidence>
<dbReference type="PANTHER" id="PTHR42971">
    <property type="entry name" value="TRNA (CYTIDINE(34)-2'-O)-METHYLTRANSFERASE"/>
    <property type="match status" value="1"/>
</dbReference>
<accession>A0ABW4TX95</accession>
<keyword evidence="3 6" id="KW-0808">Transferase</keyword>
<sequence>MRICLHQPDIAGNVGTILRLAACLGIPVDIVEPCGFAFGDRALKRAGMDYADAGATRRHADFDAFRRATPGRLVLLTTTGGTRLDAAQFKSDDILLMGAEGSGVPPHVREAAALRVRIPMRPGYRSLNVAVAAGIALAEALRQTAGWPADAGTAMEDNA</sequence>
<evidence type="ECO:0000256" key="1">
    <source>
        <dbReference type="ARBA" id="ARBA00022490"/>
    </source>
</evidence>
<keyword evidence="4 6" id="KW-0949">S-adenosyl-L-methionine</keyword>
<comment type="subcellular location">
    <subcellularLocation>
        <location evidence="6">Cytoplasm</location>
    </subcellularLocation>
</comment>
<comment type="catalytic activity">
    <reaction evidence="6">
        <text>cytidine(34) in tRNA + S-adenosyl-L-methionine = 2'-O-methylcytidine(34) in tRNA + S-adenosyl-L-homocysteine + H(+)</text>
        <dbReference type="Rhea" id="RHEA:43084"/>
        <dbReference type="Rhea" id="RHEA-COMP:10331"/>
        <dbReference type="Rhea" id="RHEA-COMP:10332"/>
        <dbReference type="ChEBI" id="CHEBI:15378"/>
        <dbReference type="ChEBI" id="CHEBI:57856"/>
        <dbReference type="ChEBI" id="CHEBI:59789"/>
        <dbReference type="ChEBI" id="CHEBI:74495"/>
        <dbReference type="ChEBI" id="CHEBI:82748"/>
        <dbReference type="EC" id="2.1.1.207"/>
    </reaction>
</comment>
<dbReference type="InterPro" id="IPR029026">
    <property type="entry name" value="tRNA_m1G_MTases_N"/>
</dbReference>
<comment type="catalytic activity">
    <reaction evidence="6">
        <text>5-carboxymethylaminomethyluridine(34) in tRNA(Leu) + S-adenosyl-L-methionine = 5-carboxymethylaminomethyl-2'-O-methyluridine(34) in tRNA(Leu) + S-adenosyl-L-homocysteine + H(+)</text>
        <dbReference type="Rhea" id="RHEA:43088"/>
        <dbReference type="Rhea" id="RHEA-COMP:10333"/>
        <dbReference type="Rhea" id="RHEA-COMP:10334"/>
        <dbReference type="ChEBI" id="CHEBI:15378"/>
        <dbReference type="ChEBI" id="CHEBI:57856"/>
        <dbReference type="ChEBI" id="CHEBI:59789"/>
        <dbReference type="ChEBI" id="CHEBI:74508"/>
        <dbReference type="ChEBI" id="CHEBI:74511"/>
        <dbReference type="EC" id="2.1.1.207"/>
    </reaction>
</comment>
<keyword evidence="2 6" id="KW-0489">Methyltransferase</keyword>
<dbReference type="EC" id="2.1.1.207" evidence="6"/>